<accession>A0AAE0FM28</accession>
<dbReference type="Proteomes" id="UP001190700">
    <property type="component" value="Unassembled WGS sequence"/>
</dbReference>
<proteinExistence type="predicted"/>
<organism evidence="2 3">
    <name type="scientific">Cymbomonas tetramitiformis</name>
    <dbReference type="NCBI Taxonomy" id="36881"/>
    <lineage>
        <taxon>Eukaryota</taxon>
        <taxon>Viridiplantae</taxon>
        <taxon>Chlorophyta</taxon>
        <taxon>Pyramimonadophyceae</taxon>
        <taxon>Pyramimonadales</taxon>
        <taxon>Pyramimonadaceae</taxon>
        <taxon>Cymbomonas</taxon>
    </lineage>
</organism>
<comment type="caution">
    <text evidence="2">The sequence shown here is derived from an EMBL/GenBank/DDBJ whole genome shotgun (WGS) entry which is preliminary data.</text>
</comment>
<feature type="region of interest" description="Disordered" evidence="1">
    <location>
        <begin position="51"/>
        <end position="70"/>
    </location>
</feature>
<evidence type="ECO:0000313" key="2">
    <source>
        <dbReference type="EMBL" id="KAK3262005.1"/>
    </source>
</evidence>
<evidence type="ECO:0000256" key="1">
    <source>
        <dbReference type="SAM" id="MobiDB-lite"/>
    </source>
</evidence>
<sequence length="518" mass="58374">MEEKVSNSSNGFVAEPIIFNQWLQEFDSSRQRPAPMLTVLGTILLGSTPFRAGPGKQPINSPEESTAEEGSFAHARVRRQRGGLAVDISWSENQLDLHSRSIRVFHFGICQIESPQSWLEKEKQRHSDNDAWRVLNRLRLRHNVKKGQWELAPIVEHLGLKEARGFWGEDLRHLHITHLDLNEANKWADRLSRDTDVNDWKLNWHWFDWAQVEWGEHTVDRFASEISAQLPRLGGYELLGPSAGWDAIMFQIPARTVADILGDTTSRTTTARRQDCLLLSEELTRSMERQRADDERAGQRGADECVEINRRSLREHWRGEAFQEFSVAEGREWLPAMEETMRLKIAALTEKGDIQATSMQPHLSAINNYHEDMGYPSRAGEGPCGVSCGKGPCGVSCGEGHGEVAGGSIDRRRRESPCLKGRGCRRSMCAQCTSEAALTLVPDDDEQLRNHTLVKRRLSIPCWWRVELLEELLKLWGVVAVVSGGAELHQPYSRAKLGDAHTATLGASLSTTRRAKNG</sequence>
<reference evidence="2 3" key="1">
    <citation type="journal article" date="2015" name="Genome Biol. Evol.">
        <title>Comparative Genomics of a Bacterivorous Green Alga Reveals Evolutionary Causalities and Consequences of Phago-Mixotrophic Mode of Nutrition.</title>
        <authorList>
            <person name="Burns J.A."/>
            <person name="Paasch A."/>
            <person name="Narechania A."/>
            <person name="Kim E."/>
        </authorList>
    </citation>
    <scope>NUCLEOTIDE SEQUENCE [LARGE SCALE GENOMIC DNA]</scope>
    <source>
        <strain evidence="2 3">PLY_AMNH</strain>
    </source>
</reference>
<evidence type="ECO:0000313" key="3">
    <source>
        <dbReference type="Proteomes" id="UP001190700"/>
    </source>
</evidence>
<name>A0AAE0FM28_9CHLO</name>
<protein>
    <submittedName>
        <fullName evidence="2">Uncharacterized protein</fullName>
    </submittedName>
</protein>
<keyword evidence="3" id="KW-1185">Reference proteome</keyword>
<dbReference type="AlphaFoldDB" id="A0AAE0FM28"/>
<dbReference type="EMBL" id="LGRX02016510">
    <property type="protein sequence ID" value="KAK3262005.1"/>
    <property type="molecule type" value="Genomic_DNA"/>
</dbReference>
<gene>
    <name evidence="2" type="ORF">CYMTET_29119</name>
</gene>